<organism evidence="3 4">
    <name type="scientific">Cirrhinus molitorella</name>
    <name type="common">mud carp</name>
    <dbReference type="NCBI Taxonomy" id="172907"/>
    <lineage>
        <taxon>Eukaryota</taxon>
        <taxon>Metazoa</taxon>
        <taxon>Chordata</taxon>
        <taxon>Craniata</taxon>
        <taxon>Vertebrata</taxon>
        <taxon>Euteleostomi</taxon>
        <taxon>Actinopterygii</taxon>
        <taxon>Neopterygii</taxon>
        <taxon>Teleostei</taxon>
        <taxon>Ostariophysi</taxon>
        <taxon>Cypriniformes</taxon>
        <taxon>Cyprinidae</taxon>
        <taxon>Labeoninae</taxon>
        <taxon>Labeonini</taxon>
        <taxon>Cirrhinus</taxon>
    </lineage>
</organism>
<comment type="caution">
    <text evidence="3">The sequence shown here is derived from an EMBL/GenBank/DDBJ whole genome shotgun (WGS) entry which is preliminary data.</text>
</comment>
<evidence type="ECO:0000259" key="2">
    <source>
        <dbReference type="Pfam" id="PF24626"/>
    </source>
</evidence>
<evidence type="ECO:0000256" key="1">
    <source>
        <dbReference type="SAM" id="MobiDB-lite"/>
    </source>
</evidence>
<keyword evidence="4" id="KW-1185">Reference proteome</keyword>
<dbReference type="EMBL" id="JAYMGO010000009">
    <property type="protein sequence ID" value="KAL1268749.1"/>
    <property type="molecule type" value="Genomic_DNA"/>
</dbReference>
<evidence type="ECO:0000313" key="3">
    <source>
        <dbReference type="EMBL" id="KAL1268749.1"/>
    </source>
</evidence>
<sequence length="327" mass="36595">MNQVFLTLSAWSSIREAHDHARSILAGSHAKRKKYYDRRRRPVSYAVDELVRVKTHPRSDALANFTAKLAPVYMGPYRVTKKLSELNYRLTDVSTEMDAGVFHVANLLPFRTWDSTVVPETVPTEGPSPEASADDRDDGPEEVRNGAATMILTDLQFENERNCPVSTSVRDQSKSEDGVNSLPDMQAEFVTQNNDLNVGGNDSNRHHYDLRPRRAPRITSDWSTNRFPPQPQCTACIQFPWELNTLHPLATLPQESSENGAATANAFGNAARAERTHANSGITTQISSTTTMHSMYSVPMGAKHAPPTRYITSGIKREWSRHSKCVW</sequence>
<protein>
    <recommendedName>
        <fullName evidence="2">Tf2-1-like SH3-like domain-containing protein</fullName>
    </recommendedName>
</protein>
<name>A0ABR3MVU0_9TELE</name>
<proteinExistence type="predicted"/>
<dbReference type="InterPro" id="IPR056924">
    <property type="entry name" value="SH3_Tf2-1"/>
</dbReference>
<reference evidence="3 4" key="1">
    <citation type="submission" date="2023-09" db="EMBL/GenBank/DDBJ databases">
        <authorList>
            <person name="Wang M."/>
        </authorList>
    </citation>
    <scope>NUCLEOTIDE SEQUENCE [LARGE SCALE GENOMIC DNA]</scope>
    <source>
        <strain evidence="3">GT-2023</strain>
        <tissue evidence="3">Liver</tissue>
    </source>
</reference>
<feature type="region of interest" description="Disordered" evidence="1">
    <location>
        <begin position="118"/>
        <end position="142"/>
    </location>
</feature>
<gene>
    <name evidence="3" type="ORF">QQF64_034112</name>
</gene>
<evidence type="ECO:0000313" key="4">
    <source>
        <dbReference type="Proteomes" id="UP001558613"/>
    </source>
</evidence>
<dbReference type="Pfam" id="PF24626">
    <property type="entry name" value="SH3_Tf2-1"/>
    <property type="match status" value="1"/>
</dbReference>
<accession>A0ABR3MVU0</accession>
<feature type="domain" description="Tf2-1-like SH3-like" evidence="2">
    <location>
        <begin position="49"/>
        <end position="110"/>
    </location>
</feature>
<dbReference type="Proteomes" id="UP001558613">
    <property type="component" value="Unassembled WGS sequence"/>
</dbReference>